<keyword evidence="5" id="KW-1185">Reference proteome</keyword>
<dbReference type="Gene3D" id="1.10.8.270">
    <property type="entry name" value="putative rabgap domain of human tbc1 domain family member 14 like domains"/>
    <property type="match status" value="1"/>
</dbReference>
<dbReference type="PROSITE" id="PS50086">
    <property type="entry name" value="TBC_RABGAP"/>
    <property type="match status" value="1"/>
</dbReference>
<dbReference type="Gene3D" id="2.30.29.230">
    <property type="match status" value="2"/>
</dbReference>
<feature type="region of interest" description="Disordered" evidence="2">
    <location>
        <begin position="64"/>
        <end position="85"/>
    </location>
</feature>
<reference evidence="4" key="1">
    <citation type="submission" date="2019-05" db="EMBL/GenBank/DDBJ databases">
        <title>Annotation for the trematode Fasciolopsis buski.</title>
        <authorList>
            <person name="Choi Y.-J."/>
        </authorList>
    </citation>
    <scope>NUCLEOTIDE SEQUENCE</scope>
    <source>
        <strain evidence="4">HT</strain>
        <tissue evidence="4">Whole worm</tissue>
    </source>
</reference>
<dbReference type="PANTHER" id="PTHR22957">
    <property type="entry name" value="TBC1 DOMAIN FAMILY MEMBER GTPASE-ACTIVATING PROTEIN"/>
    <property type="match status" value="1"/>
</dbReference>
<dbReference type="InterPro" id="IPR021935">
    <property type="entry name" value="SGSM1/2_RBD"/>
</dbReference>
<accession>A0A8E0VJ42</accession>
<evidence type="ECO:0000313" key="5">
    <source>
        <dbReference type="Proteomes" id="UP000728185"/>
    </source>
</evidence>
<feature type="domain" description="Rab-GAP TBC" evidence="3">
    <location>
        <begin position="567"/>
        <end position="759"/>
    </location>
</feature>
<organism evidence="4 5">
    <name type="scientific">Fasciolopsis buskii</name>
    <dbReference type="NCBI Taxonomy" id="27845"/>
    <lineage>
        <taxon>Eukaryota</taxon>
        <taxon>Metazoa</taxon>
        <taxon>Spiralia</taxon>
        <taxon>Lophotrochozoa</taxon>
        <taxon>Platyhelminthes</taxon>
        <taxon>Trematoda</taxon>
        <taxon>Digenea</taxon>
        <taxon>Plagiorchiida</taxon>
        <taxon>Echinostomata</taxon>
        <taxon>Echinostomatoidea</taxon>
        <taxon>Fasciolidae</taxon>
        <taxon>Fasciolopsis</taxon>
    </lineage>
</organism>
<protein>
    <submittedName>
        <fullName evidence="4">Small G protein signaling modulator 1</fullName>
    </submittedName>
</protein>
<dbReference type="Pfam" id="PF12068">
    <property type="entry name" value="PH_RBD"/>
    <property type="match status" value="1"/>
</dbReference>
<evidence type="ECO:0000313" key="4">
    <source>
        <dbReference type="EMBL" id="KAA0191071.1"/>
    </source>
</evidence>
<sequence>MVSPVAYQISTPQSATVSHLSGAMSTTAISVACSTPAMITTTTSRAGHADRSPVNHSSGQRFVFSAQQHSSTSSTSSGNSGGVDGLYQPRRHQLMFAKNNVLLGNTRSHSGYLAVYCNLSGVNLRWTSNELLLQASTLLHQNTQPECLSTSRNKHDQQNLDTKMEQSCRFEKLDIPRTVDEGQISFIDEEGGVLNCASLPVSDTDVLSGGKWNSALNQKPEVDATHLTDQGWHGNVIYSFSSPDNNVVRRRFGNGYYLVHLLSPQDSRGVLVVFVATDGIQYPPLRLPGGWKPSLEFLSSLELGLSSSVRLEPNTETVRIVKAGWFKLSSLYSDCCTFPRASSPDLTNHTRAHDIMNARKKPAVSNSISFGFGRQMQFRFSSDASPGPPNPFRRLLDFCSLKSNTFQSPTISSDVVGEANQTRLIKDNGSSAMQDLTAGTADVEDHSYCINTDVSTEPDNSVDYQSSSEIVFRLIRSENSTDPFLDRSIDSESSEPKGLCRDSMDSGCSIDSLSDALDGIKRKLIANVFHIWLTHSRYMKVIKVHLADSVRPGTTWPRTPNSPLSLLTPTKWNKLFWDLPEEHRMQHIREAFTRVLESVQKDVIRCDRNHHLFHKRGDHGSNNLAILRRVLITYVWEHLEDGYTQGMCDLIAPLLALFLTARNEHLDIEVQTYSFFVSLMKLRLGNLYCATTSSVQMDRKFASLRALVQVMDPELNAHIQMYGDFAHFYFCYRWFLLDFKREFKYNDIFRVWETLIAASHLISDRFELFIALALIQYYRDVIISAQMEFTDILKFFNGKLLQSVVHQSLNVPSFLSSPLTFSLKFCLSERAEKHSVEHVLDMARKSASEIQDLLMIT</sequence>
<dbReference type="SMART" id="SM00164">
    <property type="entry name" value="TBC"/>
    <property type="match status" value="1"/>
</dbReference>
<dbReference type="GO" id="GO:0005737">
    <property type="term" value="C:cytoplasm"/>
    <property type="evidence" value="ECO:0007669"/>
    <property type="project" value="UniProtKB-ARBA"/>
</dbReference>
<evidence type="ECO:0000256" key="1">
    <source>
        <dbReference type="ARBA" id="ARBA00022468"/>
    </source>
</evidence>
<proteinExistence type="predicted"/>
<evidence type="ECO:0000259" key="3">
    <source>
        <dbReference type="PROSITE" id="PS50086"/>
    </source>
</evidence>
<dbReference type="SUPFAM" id="SSF47923">
    <property type="entry name" value="Ypt/Rab-GAP domain of gyp1p"/>
    <property type="match status" value="2"/>
</dbReference>
<keyword evidence="1" id="KW-0343">GTPase activation</keyword>
<dbReference type="OrthoDB" id="10264062at2759"/>
<gene>
    <name evidence="4" type="ORF">FBUS_02666</name>
</gene>
<dbReference type="Pfam" id="PF00566">
    <property type="entry name" value="RabGAP-TBC"/>
    <property type="match status" value="1"/>
</dbReference>
<comment type="caution">
    <text evidence="4">The sequence shown here is derived from an EMBL/GenBank/DDBJ whole genome shotgun (WGS) entry which is preliminary data.</text>
</comment>
<dbReference type="InterPro" id="IPR035969">
    <property type="entry name" value="Rab-GAP_TBC_sf"/>
</dbReference>
<dbReference type="Proteomes" id="UP000728185">
    <property type="component" value="Unassembled WGS sequence"/>
</dbReference>
<dbReference type="EMBL" id="LUCM01006580">
    <property type="protein sequence ID" value="KAA0191071.1"/>
    <property type="molecule type" value="Genomic_DNA"/>
</dbReference>
<dbReference type="AlphaFoldDB" id="A0A8E0VJ42"/>
<dbReference type="GO" id="GO:0005096">
    <property type="term" value="F:GTPase activator activity"/>
    <property type="evidence" value="ECO:0007669"/>
    <property type="project" value="UniProtKB-KW"/>
</dbReference>
<dbReference type="Gene3D" id="1.10.472.80">
    <property type="entry name" value="Ypt/Rab-GAP domain of gyp1p, domain 3"/>
    <property type="match status" value="1"/>
</dbReference>
<dbReference type="InterPro" id="IPR000195">
    <property type="entry name" value="Rab-GAP-TBC_dom"/>
</dbReference>
<dbReference type="PANTHER" id="PTHR22957:SF502">
    <property type="entry name" value="SMALL G PROTEIN SIGNALING MODULATOR 2-RELATED"/>
    <property type="match status" value="1"/>
</dbReference>
<name>A0A8E0VJ42_9TREM</name>
<evidence type="ECO:0000256" key="2">
    <source>
        <dbReference type="SAM" id="MobiDB-lite"/>
    </source>
</evidence>